<feature type="transmembrane region" description="Helical" evidence="1">
    <location>
        <begin position="12"/>
        <end position="30"/>
    </location>
</feature>
<gene>
    <name evidence="2" type="ORF">ABIF63_004858</name>
</gene>
<keyword evidence="1" id="KW-1133">Transmembrane helix</keyword>
<organism evidence="2 3">
    <name type="scientific">Bradyrhizobium japonicum</name>
    <dbReference type="NCBI Taxonomy" id="375"/>
    <lineage>
        <taxon>Bacteria</taxon>
        <taxon>Pseudomonadati</taxon>
        <taxon>Pseudomonadota</taxon>
        <taxon>Alphaproteobacteria</taxon>
        <taxon>Hyphomicrobiales</taxon>
        <taxon>Nitrobacteraceae</taxon>
        <taxon>Bradyrhizobium</taxon>
    </lineage>
</organism>
<keyword evidence="1" id="KW-0812">Transmembrane</keyword>
<evidence type="ECO:0000313" key="2">
    <source>
        <dbReference type="EMBL" id="MET4720752.1"/>
    </source>
</evidence>
<protein>
    <submittedName>
        <fullName evidence="2">Magnesium-transporting ATPase (P-type)</fullName>
    </submittedName>
</protein>
<evidence type="ECO:0000256" key="1">
    <source>
        <dbReference type="SAM" id="Phobius"/>
    </source>
</evidence>
<keyword evidence="3" id="KW-1185">Reference proteome</keyword>
<accession>A0ABV2RV04</accession>
<proteinExistence type="predicted"/>
<name>A0ABV2RV04_BRAJP</name>
<keyword evidence="1" id="KW-0472">Membrane</keyword>
<sequence length="123" mass="13713">MMSRSLEGTFGTLFVLLVFAVFMFGLYIAREIKQNGFQRMRLQAGISIFVLAAGMSIITCRIWWWLHTSPVVVGKPILHAGAVVTILGIICVIRVFAPDHWGRNVWIGSVLFAIAIAILFSFV</sequence>
<feature type="transmembrane region" description="Helical" evidence="1">
    <location>
        <begin position="42"/>
        <end position="65"/>
    </location>
</feature>
<dbReference type="EMBL" id="JBEPTQ010000002">
    <property type="protein sequence ID" value="MET4720752.1"/>
    <property type="molecule type" value="Genomic_DNA"/>
</dbReference>
<feature type="transmembrane region" description="Helical" evidence="1">
    <location>
        <begin position="77"/>
        <end position="97"/>
    </location>
</feature>
<reference evidence="2 3" key="1">
    <citation type="submission" date="2024-06" db="EMBL/GenBank/DDBJ databases">
        <title>Genomic Encyclopedia of Type Strains, Phase V (KMG-V): Genome sequencing to study the core and pangenomes of soil and plant-associated prokaryotes.</title>
        <authorList>
            <person name="Whitman W."/>
        </authorList>
    </citation>
    <scope>NUCLEOTIDE SEQUENCE [LARGE SCALE GENOMIC DNA]</scope>
    <source>
        <strain evidence="2 3">USDA 160</strain>
    </source>
</reference>
<comment type="caution">
    <text evidence="2">The sequence shown here is derived from an EMBL/GenBank/DDBJ whole genome shotgun (WGS) entry which is preliminary data.</text>
</comment>
<dbReference type="RefSeq" id="WP_248888448.1">
    <property type="nucleotide sequence ID" value="NZ_CP066351.1"/>
</dbReference>
<evidence type="ECO:0000313" key="3">
    <source>
        <dbReference type="Proteomes" id="UP001549291"/>
    </source>
</evidence>
<feature type="transmembrane region" description="Helical" evidence="1">
    <location>
        <begin position="104"/>
        <end position="122"/>
    </location>
</feature>
<dbReference type="Proteomes" id="UP001549291">
    <property type="component" value="Unassembled WGS sequence"/>
</dbReference>